<dbReference type="EMBL" id="CP016279">
    <property type="protein sequence ID" value="ANP49429.1"/>
    <property type="molecule type" value="Genomic_DNA"/>
</dbReference>
<dbReference type="EMBL" id="JAGGLP010000014">
    <property type="protein sequence ID" value="MBP2053139.1"/>
    <property type="molecule type" value="Genomic_DNA"/>
</dbReference>
<evidence type="ECO:0000313" key="4">
    <source>
        <dbReference type="EMBL" id="MBP2053139.1"/>
    </source>
</evidence>
<evidence type="ECO:0000259" key="2">
    <source>
        <dbReference type="Pfam" id="PF03807"/>
    </source>
</evidence>
<evidence type="ECO:0000313" key="6">
    <source>
        <dbReference type="Proteomes" id="UP001519309"/>
    </source>
</evidence>
<dbReference type="GO" id="GO:0005886">
    <property type="term" value="C:plasma membrane"/>
    <property type="evidence" value="ECO:0007669"/>
    <property type="project" value="TreeGrafter"/>
</dbReference>
<evidence type="ECO:0000256" key="1">
    <source>
        <dbReference type="ARBA" id="ARBA00023002"/>
    </source>
</evidence>
<dbReference type="GO" id="GO:0015677">
    <property type="term" value="P:copper ion import"/>
    <property type="evidence" value="ECO:0007669"/>
    <property type="project" value="TreeGrafter"/>
</dbReference>
<reference evidence="4 6" key="2">
    <citation type="submission" date="2021-03" db="EMBL/GenBank/DDBJ databases">
        <title>Genomic Encyclopedia of Type Strains, Phase IV (KMG-IV): sequencing the most valuable type-strain genomes for metagenomic binning, comparative biology and taxonomic classification.</title>
        <authorList>
            <person name="Goeker M."/>
        </authorList>
    </citation>
    <scope>NUCLEOTIDE SEQUENCE [LARGE SCALE GENOMIC DNA]</scope>
    <source>
        <strain evidence="4 6">DSM 40499</strain>
    </source>
</reference>
<dbReference type="InterPro" id="IPR051267">
    <property type="entry name" value="STEAP_metalloreductase"/>
</dbReference>
<dbReference type="OrthoDB" id="5738121at2"/>
<dbReference type="GO" id="GO:0008823">
    <property type="term" value="F:cupric reductase (NADH) activity"/>
    <property type="evidence" value="ECO:0007669"/>
    <property type="project" value="TreeGrafter"/>
</dbReference>
<feature type="domain" description="Pyrroline-5-carboxylate reductase catalytic N-terminal" evidence="2">
    <location>
        <begin position="23"/>
        <end position="110"/>
    </location>
</feature>
<accession>A0A1B1AS71</accession>
<evidence type="ECO:0000313" key="3">
    <source>
        <dbReference type="EMBL" id="ANP49429.1"/>
    </source>
</evidence>
<sequence length="232" mass="24369">MSEPDIRPGRDGSAASPLPARTAVVGCGRMGSALVHAALRQGLQVLAGVREHRRRRPGVPPEVVQLAPGEAAAAAELVVLAVPPGEPLRQVAEQLEAVLAGKVVLELSNPAMTRRDMPAQRGPWGPSEAELLARRLPRTRVAKALNTVSAKALGRLGSVPCGEWRRPSVPVAADDPSAQRLVCAWVEALGLEAVPAGPLAHARSLEHLAQLLCHIDAQSGRTGLVGCRILRP</sequence>
<dbReference type="AlphaFoldDB" id="A0A1B1AS71"/>
<gene>
    <name evidence="3" type="ORF">AVL59_07305</name>
    <name evidence="4" type="ORF">J2Z21_006130</name>
</gene>
<dbReference type="SUPFAM" id="SSF51735">
    <property type="entry name" value="NAD(P)-binding Rossmann-fold domains"/>
    <property type="match status" value="1"/>
</dbReference>
<protein>
    <submittedName>
        <fullName evidence="4">Dinucleotide-binding enzyme</fullName>
    </submittedName>
</protein>
<dbReference type="InterPro" id="IPR036291">
    <property type="entry name" value="NAD(P)-bd_dom_sf"/>
</dbReference>
<dbReference type="Gene3D" id="3.40.50.720">
    <property type="entry name" value="NAD(P)-binding Rossmann-like Domain"/>
    <property type="match status" value="1"/>
</dbReference>
<dbReference type="RefSeq" id="WP_067300543.1">
    <property type="nucleotide sequence ID" value="NZ_CP016279.1"/>
</dbReference>
<keyword evidence="1" id="KW-0560">Oxidoreductase</keyword>
<dbReference type="Pfam" id="PF03807">
    <property type="entry name" value="F420_oxidored"/>
    <property type="match status" value="1"/>
</dbReference>
<proteinExistence type="predicted"/>
<name>A0A1B1AS71_9ACTN</name>
<dbReference type="Proteomes" id="UP000092659">
    <property type="component" value="Chromosome"/>
</dbReference>
<dbReference type="GO" id="GO:0052851">
    <property type="term" value="F:ferric-chelate reductase (NADPH) activity"/>
    <property type="evidence" value="ECO:0007669"/>
    <property type="project" value="TreeGrafter"/>
</dbReference>
<organism evidence="3 5">
    <name type="scientific">Streptomyces griseochromogenes</name>
    <dbReference type="NCBI Taxonomy" id="68214"/>
    <lineage>
        <taxon>Bacteria</taxon>
        <taxon>Bacillati</taxon>
        <taxon>Actinomycetota</taxon>
        <taxon>Actinomycetes</taxon>
        <taxon>Kitasatosporales</taxon>
        <taxon>Streptomycetaceae</taxon>
        <taxon>Streptomyces</taxon>
    </lineage>
</organism>
<dbReference type="InterPro" id="IPR028939">
    <property type="entry name" value="P5C_Rdtase_cat_N"/>
</dbReference>
<evidence type="ECO:0000313" key="5">
    <source>
        <dbReference type="Proteomes" id="UP000092659"/>
    </source>
</evidence>
<dbReference type="PANTHER" id="PTHR14239">
    <property type="entry name" value="DUDULIN-RELATED"/>
    <property type="match status" value="1"/>
</dbReference>
<dbReference type="KEGG" id="sgs:AVL59_07305"/>
<keyword evidence="6" id="KW-1185">Reference proteome</keyword>
<dbReference type="PANTHER" id="PTHR14239:SF0">
    <property type="entry name" value="F420-DEPENDENT NADP REDUCTASE"/>
    <property type="match status" value="1"/>
</dbReference>
<reference evidence="3 5" key="1">
    <citation type="submission" date="2016-06" db="EMBL/GenBank/DDBJ databases">
        <title>Complete genome sequence of Streptomyces griseochromogenes ATCC 14511, the Blasticidin S producer.</title>
        <authorList>
            <person name="Wu L."/>
        </authorList>
    </citation>
    <scope>NUCLEOTIDE SEQUENCE [LARGE SCALE GENOMIC DNA]</scope>
    <source>
        <strain evidence="3 5">ATCC 14511</strain>
    </source>
</reference>
<dbReference type="Proteomes" id="UP001519309">
    <property type="component" value="Unassembled WGS sequence"/>
</dbReference>
<dbReference type="STRING" id="68214.AVL59_07305"/>